<gene>
    <name evidence="1" type="ORF">HHUSO_G31152</name>
</gene>
<evidence type="ECO:0000313" key="2">
    <source>
        <dbReference type="Proteomes" id="UP001369086"/>
    </source>
</evidence>
<organism evidence="1 2">
    <name type="scientific">Huso huso</name>
    <name type="common">Beluga</name>
    <name type="synonym">Acipenser huso</name>
    <dbReference type="NCBI Taxonomy" id="61971"/>
    <lineage>
        <taxon>Eukaryota</taxon>
        <taxon>Metazoa</taxon>
        <taxon>Chordata</taxon>
        <taxon>Craniata</taxon>
        <taxon>Vertebrata</taxon>
        <taxon>Euteleostomi</taxon>
        <taxon>Actinopterygii</taxon>
        <taxon>Chondrostei</taxon>
        <taxon>Acipenseriformes</taxon>
        <taxon>Acipenseridae</taxon>
        <taxon>Huso</taxon>
    </lineage>
</organism>
<accession>A0ABR0YCN5</accession>
<reference evidence="1 2" key="1">
    <citation type="submission" date="2021-05" db="EMBL/GenBank/DDBJ databases">
        <authorList>
            <person name="Zahm M."/>
            <person name="Klopp C."/>
            <person name="Cabau C."/>
            <person name="Kuhl H."/>
            <person name="Suciu R."/>
            <person name="Ciorpac M."/>
            <person name="Holostenco D."/>
            <person name="Gessner J."/>
            <person name="Wuertz S."/>
            <person name="Hohne C."/>
            <person name="Stock M."/>
            <person name="Gislard M."/>
            <person name="Lluch J."/>
            <person name="Milhes M."/>
            <person name="Lampietro C."/>
            <person name="Lopez Roques C."/>
            <person name="Donnadieu C."/>
            <person name="Du K."/>
            <person name="Schartl M."/>
            <person name="Guiguen Y."/>
        </authorList>
    </citation>
    <scope>NUCLEOTIDE SEQUENCE [LARGE SCALE GENOMIC DNA]</scope>
    <source>
        <strain evidence="1">Hh-F2</strain>
        <tissue evidence="1">Blood</tissue>
    </source>
</reference>
<evidence type="ECO:0000313" key="1">
    <source>
        <dbReference type="EMBL" id="KAK6470206.1"/>
    </source>
</evidence>
<dbReference type="Proteomes" id="UP001369086">
    <property type="component" value="Unassembled WGS sequence"/>
</dbReference>
<keyword evidence="2" id="KW-1185">Reference proteome</keyword>
<comment type="caution">
    <text evidence="1">The sequence shown here is derived from an EMBL/GenBank/DDBJ whole genome shotgun (WGS) entry which is preliminary data.</text>
</comment>
<dbReference type="EMBL" id="JAHFZB010000036">
    <property type="protein sequence ID" value="KAK6470206.1"/>
    <property type="molecule type" value="Genomic_DNA"/>
</dbReference>
<protein>
    <submittedName>
        <fullName evidence="1">Uncharacterized protein</fullName>
    </submittedName>
</protein>
<name>A0ABR0YCN5_HUSHU</name>
<proteinExistence type="predicted"/>
<sequence length="74" mass="8894">MTPWRRSRWPSHAWGRRGCSTRLGAATWNWTTTLRPWTTEVEDDQWQLNASLLVTQSEGDKEAFKEKNYRRNQR</sequence>